<reference evidence="2 3" key="1">
    <citation type="journal article" date="2018" name="IMA Fungus">
        <title>IMA Genome-F 10: Nine draft genome sequences of Claviceps purpurea s.lat., including C. arundinis, C. humidiphila, and C. cf. spartinae, pseudomolecules for the pitch canker pathogen Fusarium circinatum, draft genome of Davidsoniella eucalypti, Grosmannia galeiformis, Quambalaria eucalypti, and Teratosphaeria destructans.</title>
        <authorList>
            <person name="Wingfield B.D."/>
            <person name="Liu M."/>
            <person name="Nguyen H.D."/>
            <person name="Lane F.A."/>
            <person name="Morgan S.W."/>
            <person name="De Vos L."/>
            <person name="Wilken P.M."/>
            <person name="Duong T.A."/>
            <person name="Aylward J."/>
            <person name="Coetzee M.P."/>
            <person name="Dadej K."/>
            <person name="De Beer Z.W."/>
            <person name="Findlay W."/>
            <person name="Havenga M."/>
            <person name="Kolarik M."/>
            <person name="Menzies J.G."/>
            <person name="Naidoo K."/>
            <person name="Pochopski O."/>
            <person name="Shoukouhi P."/>
            <person name="Santana Q.C."/>
            <person name="Seifert K.A."/>
            <person name="Soal N."/>
            <person name="Steenkamp E.T."/>
            <person name="Tatham C.T."/>
            <person name="van der Nest M.A."/>
            <person name="Wingfield M.J."/>
        </authorList>
    </citation>
    <scope>NUCLEOTIDE SEQUENCE [LARGE SCALE GENOMIC DNA]</scope>
    <source>
        <strain evidence="2">CMW44962</strain>
    </source>
</reference>
<name>A0A9W7SLP3_9PEZI</name>
<evidence type="ECO:0000313" key="2">
    <source>
        <dbReference type="EMBL" id="KAH9822857.1"/>
    </source>
</evidence>
<dbReference type="InterPro" id="IPR059181">
    <property type="entry name" value="RWDD2A-B_C"/>
</dbReference>
<dbReference type="SUPFAM" id="SSF54495">
    <property type="entry name" value="UBC-like"/>
    <property type="match status" value="1"/>
</dbReference>
<reference evidence="2 3" key="2">
    <citation type="journal article" date="2021" name="Curr. Genet.">
        <title>Genetic response to nitrogen starvation in the aggressive Eucalyptus foliar pathogen Teratosphaeria destructans.</title>
        <authorList>
            <person name="Havenga M."/>
            <person name="Wingfield B.D."/>
            <person name="Wingfield M.J."/>
            <person name="Dreyer L.L."/>
            <person name="Roets F."/>
            <person name="Aylward J."/>
        </authorList>
    </citation>
    <scope>NUCLEOTIDE SEQUENCE [LARGE SCALE GENOMIC DNA]</scope>
    <source>
        <strain evidence="2">CMW44962</strain>
    </source>
</reference>
<dbReference type="Proteomes" id="UP001138500">
    <property type="component" value="Unassembled WGS sequence"/>
</dbReference>
<feature type="domain" description="Small nuclear ribonucleoprotein Prp3 C-terminal" evidence="1">
    <location>
        <begin position="155"/>
        <end position="236"/>
    </location>
</feature>
<dbReference type="PIRSF" id="PIRSF038021">
    <property type="entry name" value="UCP038021_RWDD2"/>
    <property type="match status" value="1"/>
</dbReference>
<dbReference type="AlphaFoldDB" id="A0A9W7SLP3"/>
<dbReference type="InterPro" id="IPR010541">
    <property type="entry name" value="Prp3_C"/>
</dbReference>
<proteinExistence type="predicted"/>
<dbReference type="Gene3D" id="3.10.110.10">
    <property type="entry name" value="Ubiquitin Conjugating Enzyme"/>
    <property type="match status" value="1"/>
</dbReference>
<dbReference type="PANTHER" id="PTHR15955">
    <property type="entry name" value="RWD DOMAIN CONTAINING PROTEIN 2"/>
    <property type="match status" value="1"/>
</dbReference>
<sequence length="279" mass="31594">MGPDKESIKSQLDQIDLLRAMYPEIIVDHHTDILLNDFRAWADGADCPSPSKRERICLSLPLAVSIAEQSRDISINISMSLDAEPDCPPRLQVRQPDWLTKAEAAGLVAGMPGDDVLSAIEYVREKAAELLDQHHKSDIENVNPPANQPLHRVFFYFPSISTREKRDDLVRNAPSFKLTGFLLAGKPGVLCLEGGAQDIDDFMNYIKKVSWSDIPSQHKKVSERYRESGDNMTRVFRDMQEITDQIQKRGQRANRSDMKALESWLEERGLNDSFAKVLM</sequence>
<keyword evidence="3" id="KW-1185">Reference proteome</keyword>
<dbReference type="EMBL" id="RIBY02002200">
    <property type="protein sequence ID" value="KAH9822857.1"/>
    <property type="molecule type" value="Genomic_DNA"/>
</dbReference>
<dbReference type="Pfam" id="PF06544">
    <property type="entry name" value="Prp3_C"/>
    <property type="match status" value="1"/>
</dbReference>
<gene>
    <name evidence="2" type="ORF">Tdes44962_MAKER00685</name>
</gene>
<dbReference type="InterPro" id="IPR016135">
    <property type="entry name" value="UBQ-conjugating_enzyme/RWD"/>
</dbReference>
<dbReference type="OrthoDB" id="432412at2759"/>
<comment type="caution">
    <text evidence="2">The sequence shown here is derived from an EMBL/GenBank/DDBJ whole genome shotgun (WGS) entry which is preliminary data.</text>
</comment>
<protein>
    <submittedName>
        <fullName evidence="2">DUF1115 domain protein</fullName>
    </submittedName>
</protein>
<dbReference type="InterPro" id="IPR017359">
    <property type="entry name" value="Phi-like"/>
</dbReference>
<evidence type="ECO:0000259" key="1">
    <source>
        <dbReference type="Pfam" id="PF06544"/>
    </source>
</evidence>
<evidence type="ECO:0000313" key="3">
    <source>
        <dbReference type="Proteomes" id="UP001138500"/>
    </source>
</evidence>
<organism evidence="2 3">
    <name type="scientific">Teratosphaeria destructans</name>
    <dbReference type="NCBI Taxonomy" id="418781"/>
    <lineage>
        <taxon>Eukaryota</taxon>
        <taxon>Fungi</taxon>
        <taxon>Dikarya</taxon>
        <taxon>Ascomycota</taxon>
        <taxon>Pezizomycotina</taxon>
        <taxon>Dothideomycetes</taxon>
        <taxon>Dothideomycetidae</taxon>
        <taxon>Mycosphaerellales</taxon>
        <taxon>Teratosphaeriaceae</taxon>
        <taxon>Teratosphaeria</taxon>
    </lineage>
</organism>
<accession>A0A9W7SLP3</accession>
<dbReference type="CDD" id="cd24163">
    <property type="entry name" value="RWDD2_C"/>
    <property type="match status" value="1"/>
</dbReference>
<dbReference type="PANTHER" id="PTHR15955:SF10">
    <property type="entry name" value="DUF1115 DOMAIN PROTEIN (AFU_ORTHOLOGUE AFUA_5G14750)"/>
    <property type="match status" value="1"/>
</dbReference>